<name>A0AA89BUN0_PINIB</name>
<comment type="caution">
    <text evidence="3">The sequence shown here is derived from an EMBL/GenBank/DDBJ whole genome shotgun (WGS) entry which is preliminary data.</text>
</comment>
<feature type="region of interest" description="Disordered" evidence="1">
    <location>
        <begin position="82"/>
        <end position="198"/>
    </location>
</feature>
<evidence type="ECO:0000313" key="3">
    <source>
        <dbReference type="EMBL" id="KAK3095281.1"/>
    </source>
</evidence>
<organism evidence="3 4">
    <name type="scientific">Pinctada imbricata</name>
    <name type="common">Atlantic pearl-oyster</name>
    <name type="synonym">Pinctada martensii</name>
    <dbReference type="NCBI Taxonomy" id="66713"/>
    <lineage>
        <taxon>Eukaryota</taxon>
        <taxon>Metazoa</taxon>
        <taxon>Spiralia</taxon>
        <taxon>Lophotrochozoa</taxon>
        <taxon>Mollusca</taxon>
        <taxon>Bivalvia</taxon>
        <taxon>Autobranchia</taxon>
        <taxon>Pteriomorphia</taxon>
        <taxon>Pterioida</taxon>
        <taxon>Pterioidea</taxon>
        <taxon>Pteriidae</taxon>
        <taxon>Pinctada</taxon>
    </lineage>
</organism>
<accession>A0AA89BUN0</accession>
<feature type="chain" id="PRO_5041689298" evidence="2">
    <location>
        <begin position="21"/>
        <end position="271"/>
    </location>
</feature>
<feature type="compositionally biased region" description="Low complexity" evidence="1">
    <location>
        <begin position="86"/>
        <end position="133"/>
    </location>
</feature>
<proteinExistence type="predicted"/>
<dbReference type="AlphaFoldDB" id="A0AA89BUN0"/>
<evidence type="ECO:0000256" key="1">
    <source>
        <dbReference type="SAM" id="MobiDB-lite"/>
    </source>
</evidence>
<gene>
    <name evidence="3" type="ORF">FSP39_012672</name>
</gene>
<dbReference type="EMBL" id="VSWD01000008">
    <property type="protein sequence ID" value="KAK3095281.1"/>
    <property type="molecule type" value="Genomic_DNA"/>
</dbReference>
<evidence type="ECO:0000313" key="4">
    <source>
        <dbReference type="Proteomes" id="UP001186944"/>
    </source>
</evidence>
<reference evidence="3" key="1">
    <citation type="submission" date="2019-08" db="EMBL/GenBank/DDBJ databases">
        <title>The improved chromosome-level genome for the pearl oyster Pinctada fucata martensii using PacBio sequencing and Hi-C.</title>
        <authorList>
            <person name="Zheng Z."/>
        </authorList>
    </citation>
    <scope>NUCLEOTIDE SEQUENCE</scope>
    <source>
        <strain evidence="3">ZZ-2019</strain>
        <tissue evidence="3">Adductor muscle</tissue>
    </source>
</reference>
<feature type="compositionally biased region" description="Low complexity" evidence="1">
    <location>
        <begin position="184"/>
        <end position="196"/>
    </location>
</feature>
<keyword evidence="2" id="KW-0732">Signal</keyword>
<feature type="signal peptide" evidence="2">
    <location>
        <begin position="1"/>
        <end position="20"/>
    </location>
</feature>
<dbReference type="Proteomes" id="UP001186944">
    <property type="component" value="Unassembled WGS sequence"/>
</dbReference>
<keyword evidence="4" id="KW-1185">Reference proteome</keyword>
<evidence type="ECO:0000256" key="2">
    <source>
        <dbReference type="SAM" id="SignalP"/>
    </source>
</evidence>
<feature type="compositionally biased region" description="Polar residues" evidence="1">
    <location>
        <begin position="134"/>
        <end position="183"/>
    </location>
</feature>
<protein>
    <submittedName>
        <fullName evidence="3">Uncharacterized protein</fullName>
    </submittedName>
</protein>
<sequence>MEYSWLIFGVIALLAKRTNGQVYIFQTIEDHNQRLTAVESTIANMTMCCNVVRNENEWLKQVTANLTSMLKSLTKEVELLKSQSKSGASSTTVTQQSSAPSKQTRVTTMLMTPTSTLLPTPTSSSQPTMTPTSIVQPKSTFSVSTQHKSTPTSTVLPKTTPISSLPKSTPTSVIQPNSNQSKATPMTPTRTSTSSTTHRKDTVINVKRHQIQQHHLRTDKFAAWTRHARFGYLTLISDPQSKRCNMAKECENYLSKNVPKDVAGWVGYDAT</sequence>